<accession>A0A495VN22</accession>
<dbReference type="AlphaFoldDB" id="A0A495VN22"/>
<evidence type="ECO:0000256" key="1">
    <source>
        <dbReference type="SAM" id="MobiDB-lite"/>
    </source>
</evidence>
<evidence type="ECO:0000313" key="3">
    <source>
        <dbReference type="Proteomes" id="UP000270626"/>
    </source>
</evidence>
<reference evidence="2 3" key="1">
    <citation type="submission" date="2018-10" db="EMBL/GenBank/DDBJ databases">
        <title>Genomic Encyclopedia of Type Strains, Phase IV (KMG-IV): sequencing the most valuable type-strain genomes for metagenomic binning, comparative biology and taxonomic classification.</title>
        <authorList>
            <person name="Goeker M."/>
        </authorList>
    </citation>
    <scope>NUCLEOTIDE SEQUENCE [LARGE SCALE GENOMIC DNA]</scope>
    <source>
        <strain evidence="2 3">DSM 23841</strain>
    </source>
</reference>
<comment type="caution">
    <text evidence="2">The sequence shown here is derived from an EMBL/GenBank/DDBJ whole genome shotgun (WGS) entry which is preliminary data.</text>
</comment>
<evidence type="ECO:0000313" key="2">
    <source>
        <dbReference type="EMBL" id="RKT49715.1"/>
    </source>
</evidence>
<dbReference type="EMBL" id="RBXP01000020">
    <property type="protein sequence ID" value="RKT49715.1"/>
    <property type="molecule type" value="Genomic_DNA"/>
</dbReference>
<name>A0A495VN22_9RHOO</name>
<feature type="region of interest" description="Disordered" evidence="1">
    <location>
        <begin position="130"/>
        <end position="180"/>
    </location>
</feature>
<sequence>MTSRRLSSMSRWLRWTACSGDCQNGIFIIRESDMTLALGLYDQLLTEALWQTLSRKTDAGSRLLDSLRVQDAPACLADVLALQLKSSGRQRSAVAHSFIRSENFDVSELSADWHQNLSCPARKTCAGGVGRTRRSVISRGRDESRAPAQLSAPGTCRPGLSDGGRSSTHSCQGPAGGLRPEKMGRWLLQDPFPVRSRASSLETGSRGAGWGGCSSMPQCYLSKDAGRG</sequence>
<protein>
    <submittedName>
        <fullName evidence="2">Uncharacterized protein</fullName>
    </submittedName>
</protein>
<feature type="region of interest" description="Disordered" evidence="1">
    <location>
        <begin position="196"/>
        <end position="228"/>
    </location>
</feature>
<dbReference type="Proteomes" id="UP000270626">
    <property type="component" value="Unassembled WGS sequence"/>
</dbReference>
<proteinExistence type="predicted"/>
<keyword evidence="3" id="KW-1185">Reference proteome</keyword>
<gene>
    <name evidence="2" type="ORF">DFR40_3381</name>
</gene>
<organism evidence="2 3">
    <name type="scientific">Azonexus fungiphilus</name>
    <dbReference type="NCBI Taxonomy" id="146940"/>
    <lineage>
        <taxon>Bacteria</taxon>
        <taxon>Pseudomonadati</taxon>
        <taxon>Pseudomonadota</taxon>
        <taxon>Betaproteobacteria</taxon>
        <taxon>Rhodocyclales</taxon>
        <taxon>Azonexaceae</taxon>
        <taxon>Azonexus</taxon>
    </lineage>
</organism>